<dbReference type="PROSITE" id="PS00020">
    <property type="entry name" value="ACTININ_2"/>
    <property type="match status" value="1"/>
</dbReference>
<feature type="domain" description="Calponin-homology (CH)" evidence="5">
    <location>
        <begin position="265"/>
        <end position="375"/>
    </location>
</feature>
<dbReference type="SUPFAM" id="SSF46966">
    <property type="entry name" value="Spectrin repeat"/>
    <property type="match status" value="5"/>
</dbReference>
<feature type="region of interest" description="Disordered" evidence="4">
    <location>
        <begin position="734"/>
        <end position="753"/>
    </location>
</feature>
<evidence type="ECO:0000313" key="6">
    <source>
        <dbReference type="EMBL" id="OWR51185.1"/>
    </source>
</evidence>
<dbReference type="SMART" id="SM00033">
    <property type="entry name" value="CH"/>
    <property type="match status" value="2"/>
</dbReference>
<name>A0A212FBR9_DANPL</name>
<evidence type="ECO:0000256" key="1">
    <source>
        <dbReference type="ARBA" id="ARBA00022737"/>
    </source>
</evidence>
<feature type="compositionally biased region" description="Basic and acidic residues" evidence="4">
    <location>
        <begin position="1850"/>
        <end position="1873"/>
    </location>
</feature>
<dbReference type="InterPro" id="IPR001589">
    <property type="entry name" value="Actinin_actin-bd_CS"/>
</dbReference>
<dbReference type="Proteomes" id="UP000007151">
    <property type="component" value="Unassembled WGS sequence"/>
</dbReference>
<accession>A0A212FBR9</accession>
<dbReference type="CDD" id="cd00176">
    <property type="entry name" value="SPEC"/>
    <property type="match status" value="1"/>
</dbReference>
<dbReference type="InterPro" id="IPR018159">
    <property type="entry name" value="Spectrin/alpha-actinin"/>
</dbReference>
<feature type="coiled-coil region" evidence="3">
    <location>
        <begin position="787"/>
        <end position="860"/>
    </location>
</feature>
<dbReference type="PROSITE" id="PS50021">
    <property type="entry name" value="CH"/>
    <property type="match status" value="2"/>
</dbReference>
<feature type="domain" description="Calponin-homology (CH)" evidence="5">
    <location>
        <begin position="390"/>
        <end position="495"/>
    </location>
</feature>
<dbReference type="InParanoid" id="A0A212FBR9"/>
<dbReference type="FunCoup" id="A0A212FBR9">
    <property type="interactions" value="283"/>
</dbReference>
<protein>
    <submittedName>
        <fullName evidence="6">Dystrophin isoforms A/C/F/G/H like protein</fullName>
    </submittedName>
</protein>
<gene>
    <name evidence="6" type="ORF">KGM_215167</name>
</gene>
<reference evidence="6 7" key="1">
    <citation type="journal article" date="2011" name="Cell">
        <title>The monarch butterfly genome yields insights into long-distance migration.</title>
        <authorList>
            <person name="Zhan S."/>
            <person name="Merlin C."/>
            <person name="Boore J.L."/>
            <person name="Reppert S.M."/>
        </authorList>
    </citation>
    <scope>NUCLEOTIDE SEQUENCE [LARGE SCALE GENOMIC DNA]</scope>
    <source>
        <strain evidence="6">F-2</strain>
    </source>
</reference>
<feature type="region of interest" description="Disordered" evidence="4">
    <location>
        <begin position="1850"/>
        <end position="1990"/>
    </location>
</feature>
<dbReference type="Pfam" id="PF00307">
    <property type="entry name" value="CH"/>
    <property type="match status" value="2"/>
</dbReference>
<dbReference type="Gene3D" id="1.20.58.60">
    <property type="match status" value="6"/>
</dbReference>
<feature type="coiled-coil region" evidence="3">
    <location>
        <begin position="1175"/>
        <end position="1209"/>
    </location>
</feature>
<feature type="compositionally biased region" description="Polar residues" evidence="4">
    <location>
        <begin position="1952"/>
        <end position="1974"/>
    </location>
</feature>
<sequence length="2864" mass="323028">MGHARPPSELCLESNSVSRAEAWTRWKKQFQLFLKASGVDKEEAGVHASLLINLIGTEGFTYARPSLFQTTPRKTVVLKNIYEYYGVKSKVTLERYTFNTRNQQQSRRCIGARWGGSIGTGACRQCRRVRRRSRFELTCRGHSRYRQHLQPYLASQGRQPAATGPALVPYTSSPSSRGHCAHGVDYPVISVQCYVVQNSSNFARVCKVNRPVKKLNGIGVHEENNNNITDDESDYYLLAVNCAPEVFHAKIKQLLEGLDGVESFIVEKVTYLGHIFNTAGMKVDTEKQGKPLVNDLFQDLRDGEVLLSLLEILTAQQFKRERGRMRVHHLNNVNAALRALAAAGVRLVNISSGDIVDGNPKLILGLVWSIILHWQVHYHLKELMSELQQTNLEKTLLAWCRNHTQDYAGVKVENFTSSWSDGLAFSALLHRFRPELFRYNDALGLSPSERLDRVFTLAQDHLGIDRLLDPEDVNTTNPDKKSIMMYVMCLFQSLPQTPASHESCDLEHGDGDEIGSPGDLGAEVGGGSCSASRPVSVATTCSVELGAYGAALEDALAALLLGEERLRDAPPPDEPEDVGSEQPPGRYLVTLKEYFHEHEASKFLLELSEQQWRVGGVLEEGARLLREAALARDEAAEVRLQLRLLARRWEALRGAAMTRQADLHRALMRTQHDHLQRFRRWLTATEDRMSRMEAVSAPAGAALEATRALHADLRQQQPLVDALADCVLVVDDEDDRHEHQDGSDRPDLPLTSSDNVAAMEDELRALGERWSHACQWTLSRLQRLQRYVDLEHRADLLRDKVSTLENDLKQMEAYPAQEIGEVLERIRSLQRCGAELRVRRDELNELLRSLEEQDDDHTASQLADRADQCQDRLDALDLILRVQADRIRELGFDVDVSSELGGEVGGAGGTDEHVSKKPRLEAERAGVDFQAGYRAFNNWAAETENALLMCMEQLQTASGTEKATGEARTLLQRVTRESEERRADFSNVEEIQRRLAADQELAEEAKLHAQSIEEVKKRWEGIQKMLLDIRNTLNLLEDKDNVYKNIKAFESDLQDIHAWKDRMLKETATNNQLIHLRNKIRTLKQLEIKLKELNAQSIILLTKAFSKTHKDEVEADTKRINEAFEELFLHLCKKEVEIKIALNKKLSPIQTEDEYKAVQRKIQEMESQIISEHAIISTREEMAKKLEELKNMRRQFDDLQASYDAVVKEKRDKFEKGSLEELNLRSSVENLVLRFDDSKTILEQKIDKLEKGISLLERLEGEQNAVDSWLKGLHRFMDEHRDVPVGELQLLEELLDRSNKFLEEKSEYTARVEAIEEMKRTVLEDCEEVVAKTLKADTLRKRFDSLTEESLKTNEELRRALEKTEGLFRRVDDLETWLGRLRDDMPREDECGIEDSAQLYQMKMRFQTLKERCDDKTDEFRNLNEDGNEMLLNAGAPAVARRLTQLNARWTADTHAVYERYKVLAEAWLEAGELRAWLSAQAAWLDGLQRRLRPDTSRAARADAEDISDELYDLENYIANRDEARVSRIEAVARQLADAHIMPQWIRNETETLARRWDELRLQAAERSAELEAAAREAARCEVALDSLRQWLGTVRDGGHVPTSAEFADRRASLREVRTQEEAHRAAGRREAADRLRDQLELAERELVSLERRVSVSGAGPAAAAGRLPGDLAARLRRATETLEDVQRASGGLALHTHDPDEVRTQLRACLRFYRTLSEIKSEVESIIKTGRKTVEEGGAERQRALSAEIDALKELYNRLGAHVTEAKGRLEAALLAAREIQSDLASLGVWLRSAKVAGRHKLELEMSRMAAIRDKLQANYEELARGCDPAHLAGLRAQLDDVNEQWERLRRRADTGADPAEDRGEDPARGEDSAASATEADGNVLVEYENVTDTIKRRLESPVNSHETEKPEQKRSRIPLALKSPSPIKKEVQEGGARSRGSSMERRVRSPSGNRTDSTSTMSADSIEDTTSLAGTPPAGSAPATPSAIRKDSSTFNLLKDSDLFTQISKNKIVAKSPSSSEVMESQSCHVVEVKEHEIVKSTVGLTWPAEATTRDVLEDVETVETVVEFIPQTVDTVEIIEDTEEDEEEGAEERDSAGHFGHEPRTFVVEVKTLEHRMRPTIGILKRRRDHREKGVKVVRMDEDGPYAIPGEEREVMLATTGEGLDPGGQNGLMDDEVNEYHILDDRLKEIVDEEERDEGEATSEGIYTEVEEGQTRVREPLSSSTPVKKHEDNRAHVVGADHKGHKVEEHEQTKVDQSSVDEISAIEEEKGEGVEQELEYEEDGDDEAAAARLEAAGEKMLRRLQVVLLTLAAVPAERDPAKRLEILKNQVGGVAPDAAALISRGDSLVYRLHGTRPALARRLQEVVQDPLRARWSALRAEAEHRRREALRAEDDLRELGARLEAVRRAGGGSAAAHDANRLRDLCRDLRDRRIAFPERAVADALAEYDAAREQRRGSDDHRHNLEERSEVVTRCNLEREAVSRALGSLRGSPLGGGDYDDFPLQEDALNEIKSAIDDIERSLAEVEGRGVGGEQAARVTDKLRNELTRLKEDYRERCDRWQRCAGTWARLYGALEEGGRQLDDLLAALDTVEEEGGACDHHRLAIWQEQLEECTRGADELKSLGGAVTAACGGALGEKVRGQIQEHERRRALAEERVRTLRTTSPTSVKERSRARRPETCATLARVRELLLTTSAHPADRASLAVRHSLVKAREEEVARALTTARGDERLELEQARASLSAHGQYVSHKLASLRKYSIRLDDALAWTQTIRDRITRGDLSGLREAVRDKEVEIGEVLENYNNIERECHAAKHSVCQEIRDRVQRLREDWREIRQDEAGGEIGHYTHIGREMKDSLMGGKG</sequence>
<feature type="compositionally biased region" description="Low complexity" evidence="4">
    <location>
        <begin position="1975"/>
        <end position="1989"/>
    </location>
</feature>
<dbReference type="SUPFAM" id="SSF47576">
    <property type="entry name" value="Calponin-homology domain, CH-domain"/>
    <property type="match status" value="1"/>
</dbReference>
<feature type="compositionally biased region" description="Basic and acidic residues" evidence="4">
    <location>
        <begin position="2095"/>
        <end position="2105"/>
    </location>
</feature>
<feature type="region of interest" description="Disordered" evidence="4">
    <location>
        <begin position="2196"/>
        <end position="2264"/>
    </location>
</feature>
<keyword evidence="7" id="KW-1185">Reference proteome</keyword>
<dbReference type="EMBL" id="AGBW02009279">
    <property type="protein sequence ID" value="OWR51185.1"/>
    <property type="molecule type" value="Genomic_DNA"/>
</dbReference>
<feature type="compositionally biased region" description="Acidic residues" evidence="4">
    <location>
        <begin position="2085"/>
        <end position="2094"/>
    </location>
</feature>
<dbReference type="STRING" id="278856.A0A212FBR9"/>
<dbReference type="PANTHER" id="PTHR11915">
    <property type="entry name" value="SPECTRIN/FILAMIN RELATED CYTOSKELETAL PROTEIN"/>
    <property type="match status" value="1"/>
</dbReference>
<proteinExistence type="predicted"/>
<feature type="compositionally biased region" description="Basic and acidic residues" evidence="4">
    <location>
        <begin position="2231"/>
        <end position="2257"/>
    </location>
</feature>
<dbReference type="InterPro" id="IPR001715">
    <property type="entry name" value="CH_dom"/>
</dbReference>
<feature type="coiled-coil region" evidence="3">
    <location>
        <begin position="1076"/>
        <end position="1103"/>
    </location>
</feature>
<dbReference type="SMART" id="SM00150">
    <property type="entry name" value="SPEC"/>
    <property type="match status" value="7"/>
</dbReference>
<dbReference type="InterPro" id="IPR036872">
    <property type="entry name" value="CH_dom_sf"/>
</dbReference>
<dbReference type="GO" id="GO:0003779">
    <property type="term" value="F:actin binding"/>
    <property type="evidence" value="ECO:0007669"/>
    <property type="project" value="UniProtKB-KW"/>
</dbReference>
<keyword evidence="2" id="KW-0009">Actin-binding</keyword>
<dbReference type="InterPro" id="IPR002017">
    <property type="entry name" value="Spectrin_repeat"/>
</dbReference>
<evidence type="ECO:0000259" key="5">
    <source>
        <dbReference type="PROSITE" id="PS50021"/>
    </source>
</evidence>
<feature type="coiled-coil region" evidence="3">
    <location>
        <begin position="2640"/>
        <end position="2667"/>
    </location>
</feature>
<comment type="caution">
    <text evidence="6">The sequence shown here is derived from an EMBL/GenBank/DDBJ whole genome shotgun (WGS) entry which is preliminary data.</text>
</comment>
<dbReference type="Pfam" id="PF00435">
    <property type="entry name" value="Spectrin"/>
    <property type="match status" value="1"/>
</dbReference>
<feature type="region of interest" description="Disordered" evidence="4">
    <location>
        <begin position="2085"/>
        <end position="2105"/>
    </location>
</feature>
<evidence type="ECO:0000313" key="7">
    <source>
        <dbReference type="Proteomes" id="UP000007151"/>
    </source>
</evidence>
<feature type="compositionally biased region" description="Basic and acidic residues" evidence="4">
    <location>
        <begin position="1895"/>
        <end position="1916"/>
    </location>
</feature>
<feature type="coiled-coil region" evidence="3">
    <location>
        <begin position="2382"/>
        <end position="2412"/>
    </location>
</feature>
<dbReference type="Gene3D" id="1.10.418.10">
    <property type="entry name" value="Calponin-like domain"/>
    <property type="match status" value="2"/>
</dbReference>
<dbReference type="eggNOG" id="KOG4286">
    <property type="taxonomic scope" value="Eukaryota"/>
</dbReference>
<evidence type="ECO:0000256" key="2">
    <source>
        <dbReference type="ARBA" id="ARBA00023203"/>
    </source>
</evidence>
<feature type="coiled-coil region" evidence="3">
    <location>
        <begin position="2790"/>
        <end position="2839"/>
    </location>
</feature>
<keyword evidence="1" id="KW-0677">Repeat</keyword>
<dbReference type="KEGG" id="dpl:KGM_215167"/>
<feature type="compositionally biased region" description="Basic and acidic residues" evidence="4">
    <location>
        <begin position="736"/>
        <end position="747"/>
    </location>
</feature>
<evidence type="ECO:0000256" key="4">
    <source>
        <dbReference type="SAM" id="MobiDB-lite"/>
    </source>
</evidence>
<evidence type="ECO:0000256" key="3">
    <source>
        <dbReference type="SAM" id="Coils"/>
    </source>
</evidence>
<dbReference type="GO" id="GO:0005737">
    <property type="term" value="C:cytoplasm"/>
    <property type="evidence" value="ECO:0007669"/>
    <property type="project" value="UniProtKB-ARBA"/>
</dbReference>
<organism evidence="6 7">
    <name type="scientific">Danaus plexippus plexippus</name>
    <dbReference type="NCBI Taxonomy" id="278856"/>
    <lineage>
        <taxon>Eukaryota</taxon>
        <taxon>Metazoa</taxon>
        <taxon>Ecdysozoa</taxon>
        <taxon>Arthropoda</taxon>
        <taxon>Hexapoda</taxon>
        <taxon>Insecta</taxon>
        <taxon>Pterygota</taxon>
        <taxon>Neoptera</taxon>
        <taxon>Endopterygota</taxon>
        <taxon>Lepidoptera</taxon>
        <taxon>Glossata</taxon>
        <taxon>Ditrysia</taxon>
        <taxon>Papilionoidea</taxon>
        <taxon>Nymphalidae</taxon>
        <taxon>Danainae</taxon>
        <taxon>Danaini</taxon>
        <taxon>Danaina</taxon>
        <taxon>Danaus</taxon>
        <taxon>Danaus</taxon>
    </lineage>
</organism>
<feature type="coiled-coil region" evidence="3">
    <location>
        <begin position="1626"/>
        <end position="1653"/>
    </location>
</feature>
<keyword evidence="3" id="KW-0175">Coiled coil</keyword>